<dbReference type="GO" id="GO:0016998">
    <property type="term" value="P:cell wall macromolecule catabolic process"/>
    <property type="evidence" value="ECO:0007669"/>
    <property type="project" value="InterPro"/>
</dbReference>
<keyword evidence="3" id="KW-1035">Host cytoplasm</keyword>
<dbReference type="EMBL" id="VKHP01000006">
    <property type="protein sequence ID" value="NEU94828.1"/>
    <property type="molecule type" value="Genomic_DNA"/>
</dbReference>
<dbReference type="GO" id="GO:0031640">
    <property type="term" value="P:killing of cells of another organism"/>
    <property type="evidence" value="ECO:0007669"/>
    <property type="project" value="UniProtKB-KW"/>
</dbReference>
<dbReference type="InterPro" id="IPR051018">
    <property type="entry name" value="Bacteriophage_GH24"/>
</dbReference>
<dbReference type="InterPro" id="IPR033907">
    <property type="entry name" value="Endolysin_autolysin"/>
</dbReference>
<evidence type="ECO:0000313" key="6">
    <source>
        <dbReference type="EMBL" id="NEU94828.1"/>
    </source>
</evidence>
<accession>A0A6P1B8L0</accession>
<dbReference type="SUPFAM" id="SSF53955">
    <property type="entry name" value="Lysozyme-like"/>
    <property type="match status" value="1"/>
</dbReference>
<organism evidence="6 7">
    <name type="scientific">Bradyrhizobium uaiense</name>
    <dbReference type="NCBI Taxonomy" id="2594946"/>
    <lineage>
        <taxon>Bacteria</taxon>
        <taxon>Pseudomonadati</taxon>
        <taxon>Pseudomonadota</taxon>
        <taxon>Alphaproteobacteria</taxon>
        <taxon>Hyphomicrobiales</taxon>
        <taxon>Nitrobacteraceae</taxon>
        <taxon>Bradyrhizobium</taxon>
    </lineage>
</organism>
<dbReference type="InterPro" id="IPR023346">
    <property type="entry name" value="Lysozyme-like_dom_sf"/>
</dbReference>
<evidence type="ECO:0000256" key="4">
    <source>
        <dbReference type="RuleBase" id="RU003788"/>
    </source>
</evidence>
<proteinExistence type="inferred from homology"/>
<dbReference type="GO" id="GO:0009253">
    <property type="term" value="P:peptidoglycan catabolic process"/>
    <property type="evidence" value="ECO:0007669"/>
    <property type="project" value="InterPro"/>
</dbReference>
<dbReference type="AlphaFoldDB" id="A0A6P1B8L0"/>
<comment type="caution">
    <text evidence="6">The sequence shown here is derived from an EMBL/GenBank/DDBJ whole genome shotgun (WGS) entry which is preliminary data.</text>
</comment>
<dbReference type="Pfam" id="PF00959">
    <property type="entry name" value="Phage_lysozyme"/>
    <property type="match status" value="1"/>
</dbReference>
<dbReference type="CDD" id="cd00737">
    <property type="entry name" value="lyz_endolysin_autolysin"/>
    <property type="match status" value="1"/>
</dbReference>
<evidence type="ECO:0000256" key="1">
    <source>
        <dbReference type="ARBA" id="ARBA00022529"/>
    </source>
</evidence>
<comment type="catalytic activity">
    <reaction evidence="4">
        <text>Hydrolysis of (1-&gt;4)-beta-linkages between N-acetylmuramic acid and N-acetyl-D-glucosamine residues in a peptidoglycan and between N-acetyl-D-glucosamine residues in chitodextrins.</text>
        <dbReference type="EC" id="3.2.1.17"/>
    </reaction>
</comment>
<dbReference type="RefSeq" id="WP_163150509.1">
    <property type="nucleotide sequence ID" value="NZ_VKHP01000006.1"/>
</dbReference>
<feature type="region of interest" description="Disordered" evidence="5">
    <location>
        <begin position="168"/>
        <end position="192"/>
    </location>
</feature>
<name>A0A6P1B8L0_9BRAD</name>
<gene>
    <name evidence="6" type="ORF">FNJ47_03050</name>
</gene>
<keyword evidence="1 4" id="KW-0929">Antimicrobial</keyword>
<dbReference type="Proteomes" id="UP000468531">
    <property type="component" value="Unassembled WGS sequence"/>
</dbReference>
<keyword evidence="7" id="KW-1185">Reference proteome</keyword>
<protein>
    <recommendedName>
        <fullName evidence="4">Lysozyme</fullName>
        <ecNumber evidence="4">3.2.1.17</ecNumber>
    </recommendedName>
</protein>
<dbReference type="InterPro" id="IPR002196">
    <property type="entry name" value="Glyco_hydro_24"/>
</dbReference>
<evidence type="ECO:0000256" key="2">
    <source>
        <dbReference type="ARBA" id="ARBA00022638"/>
    </source>
</evidence>
<keyword evidence="4" id="KW-0378">Hydrolase</keyword>
<dbReference type="GO" id="GO:0042742">
    <property type="term" value="P:defense response to bacterium"/>
    <property type="evidence" value="ECO:0007669"/>
    <property type="project" value="UniProtKB-KW"/>
</dbReference>
<evidence type="ECO:0000256" key="5">
    <source>
        <dbReference type="SAM" id="MobiDB-lite"/>
    </source>
</evidence>
<dbReference type="GO" id="GO:0003796">
    <property type="term" value="F:lysozyme activity"/>
    <property type="evidence" value="ECO:0007669"/>
    <property type="project" value="UniProtKB-EC"/>
</dbReference>
<evidence type="ECO:0000313" key="7">
    <source>
        <dbReference type="Proteomes" id="UP000468531"/>
    </source>
</evidence>
<sequence>MRQFSRVARERLTEPWEEIVLYVYDDKRPKVHGRYPEWDGGPIRGTLTLGAGHTDAAGAPKIVKGMRITREEAGEILSNDLAPCVAAVNRLLRVEVTQHQFDALVDTYFNCPSAAVAAIKLINAGQPEKVPAKLLQYTFSKGEHMNGLTRRRTAEIAWFNTADHIEPPPAPNPDIVHSPKAERNPPPKTIGKSKTAAAGASIFSLSLAEAATALNDLLEPIREAKGSLDELGLGDGLAIALHDPKFLLCIAAAGLCAFIIWDRRSKLMSEHV</sequence>
<dbReference type="Gene3D" id="1.10.530.40">
    <property type="match status" value="1"/>
</dbReference>
<dbReference type="PANTHER" id="PTHR38107">
    <property type="match status" value="1"/>
</dbReference>
<keyword evidence="4" id="KW-0326">Glycosidase</keyword>
<reference evidence="6 7" key="1">
    <citation type="journal article" date="2020" name="Arch. Microbiol.">
        <title>Bradyrhizobium uaiense sp. nov., a new highly efficient cowpea symbiont.</title>
        <authorList>
            <person name="Cabral Michel D."/>
            <person name="Azarias Guimaraes A."/>
            <person name="Martins da Costa E."/>
            <person name="Soares de Carvalho T."/>
            <person name="Balsanelli E."/>
            <person name="Willems A."/>
            <person name="Maltempi de Souza E."/>
            <person name="de Souza Moreira F.M."/>
        </authorList>
    </citation>
    <scope>NUCLEOTIDE SEQUENCE [LARGE SCALE GENOMIC DNA]</scope>
    <source>
        <strain evidence="6 7">UFLA 03-164</strain>
    </source>
</reference>
<dbReference type="PANTHER" id="PTHR38107:SF3">
    <property type="entry name" value="LYSOZYME RRRD-RELATED"/>
    <property type="match status" value="1"/>
</dbReference>
<evidence type="ECO:0000256" key="3">
    <source>
        <dbReference type="ARBA" id="ARBA00023200"/>
    </source>
</evidence>
<comment type="similarity">
    <text evidence="4">Belongs to the glycosyl hydrolase 24 family.</text>
</comment>
<dbReference type="EC" id="3.2.1.17" evidence="4"/>
<dbReference type="InterPro" id="IPR023347">
    <property type="entry name" value="Lysozyme_dom_sf"/>
</dbReference>
<keyword evidence="2 4" id="KW-0081">Bacteriolytic enzyme</keyword>